<name>A0A2W5S804_CERSP</name>
<keyword evidence="8" id="KW-0408">Iron</keyword>
<keyword evidence="5" id="KW-0288">FMN</keyword>
<dbReference type="GO" id="GO:0010181">
    <property type="term" value="F:FMN binding"/>
    <property type="evidence" value="ECO:0007669"/>
    <property type="project" value="InterPro"/>
</dbReference>
<keyword evidence="4" id="KW-0285">Flavoprotein</keyword>
<dbReference type="GO" id="GO:0016491">
    <property type="term" value="F:oxidoreductase activity"/>
    <property type="evidence" value="ECO:0007669"/>
    <property type="project" value="UniProtKB-KW"/>
</dbReference>
<dbReference type="GO" id="GO:0051536">
    <property type="term" value="F:iron-sulfur cluster binding"/>
    <property type="evidence" value="ECO:0007669"/>
    <property type="project" value="UniProtKB-KW"/>
</dbReference>
<accession>A0A2W5S804</accession>
<dbReference type="InterPro" id="IPR001155">
    <property type="entry name" value="OxRdtase_FMN_N"/>
</dbReference>
<evidence type="ECO:0000256" key="7">
    <source>
        <dbReference type="ARBA" id="ARBA00023002"/>
    </source>
</evidence>
<dbReference type="Gene3D" id="3.40.50.720">
    <property type="entry name" value="NAD(P)-binding Rossmann-like Domain"/>
    <property type="match status" value="1"/>
</dbReference>
<organism evidence="12 13">
    <name type="scientific">Cereibacter sphaeroides</name>
    <name type="common">Rhodobacter sphaeroides</name>
    <dbReference type="NCBI Taxonomy" id="1063"/>
    <lineage>
        <taxon>Bacteria</taxon>
        <taxon>Pseudomonadati</taxon>
        <taxon>Pseudomonadota</taxon>
        <taxon>Alphaproteobacteria</taxon>
        <taxon>Rhodobacterales</taxon>
        <taxon>Paracoccaceae</taxon>
        <taxon>Cereibacter</taxon>
    </lineage>
</organism>
<feature type="domain" description="NADH:flavin oxidoreductase/NADH oxidase N-terminal" evidence="10">
    <location>
        <begin position="12"/>
        <end position="331"/>
    </location>
</feature>
<evidence type="ECO:0000256" key="6">
    <source>
        <dbReference type="ARBA" id="ARBA00022723"/>
    </source>
</evidence>
<keyword evidence="9" id="KW-0411">Iron-sulfur</keyword>
<comment type="cofactor">
    <cofactor evidence="2">
        <name>[4Fe-4S] cluster</name>
        <dbReference type="ChEBI" id="CHEBI:49883"/>
    </cofactor>
</comment>
<dbReference type="SUPFAM" id="SSF51395">
    <property type="entry name" value="FMN-linked oxidoreductases"/>
    <property type="match status" value="1"/>
</dbReference>
<evidence type="ECO:0000256" key="8">
    <source>
        <dbReference type="ARBA" id="ARBA00023004"/>
    </source>
</evidence>
<dbReference type="Pfam" id="PF22620">
    <property type="entry name" value="OYE-like_second_a-b"/>
    <property type="match status" value="1"/>
</dbReference>
<comment type="similarity">
    <text evidence="3">In the N-terminal section; belongs to the NADH:flavin oxidoreductase/NADH oxidase family.</text>
</comment>
<protein>
    <submittedName>
        <fullName evidence="12">NADH:flavin oxidoreductase</fullName>
    </submittedName>
</protein>
<evidence type="ECO:0000256" key="5">
    <source>
        <dbReference type="ARBA" id="ARBA00022643"/>
    </source>
</evidence>
<reference evidence="12 13" key="1">
    <citation type="submission" date="2017-08" db="EMBL/GenBank/DDBJ databases">
        <title>Infants hospitalized years apart are colonized by the same room-sourced microbial strains.</title>
        <authorList>
            <person name="Brooks B."/>
            <person name="Olm M.R."/>
            <person name="Firek B.A."/>
            <person name="Baker R."/>
            <person name="Thomas B.C."/>
            <person name="Morowitz M.J."/>
            <person name="Banfield J.F."/>
        </authorList>
    </citation>
    <scope>NUCLEOTIDE SEQUENCE [LARGE SCALE GENOMIC DNA]</scope>
    <source>
        <strain evidence="12">S2_003_000_R2_11</strain>
    </source>
</reference>
<evidence type="ECO:0000256" key="4">
    <source>
        <dbReference type="ARBA" id="ARBA00022630"/>
    </source>
</evidence>
<evidence type="ECO:0000256" key="3">
    <source>
        <dbReference type="ARBA" id="ARBA00011048"/>
    </source>
</evidence>
<evidence type="ECO:0000259" key="11">
    <source>
        <dbReference type="Pfam" id="PF22620"/>
    </source>
</evidence>
<comment type="cofactor">
    <cofactor evidence="1">
        <name>FMN</name>
        <dbReference type="ChEBI" id="CHEBI:58210"/>
    </cofactor>
</comment>
<dbReference type="PANTHER" id="PTHR42917:SF2">
    <property type="entry name" value="2,4-DIENOYL-COA REDUCTASE [(2E)-ENOYL-COA-PRODUCING]"/>
    <property type="match status" value="1"/>
</dbReference>
<feature type="domain" description="TMADH/DMDH/HD second alpha/beta" evidence="11">
    <location>
        <begin position="500"/>
        <end position="594"/>
    </location>
</feature>
<dbReference type="Pfam" id="PF12831">
    <property type="entry name" value="FAD_oxidored"/>
    <property type="match status" value="1"/>
</dbReference>
<dbReference type="InterPro" id="IPR036188">
    <property type="entry name" value="FAD/NAD-bd_sf"/>
</dbReference>
<evidence type="ECO:0000256" key="9">
    <source>
        <dbReference type="ARBA" id="ARBA00023014"/>
    </source>
</evidence>
<dbReference type="SUPFAM" id="SSF51905">
    <property type="entry name" value="FAD/NAD(P)-binding domain"/>
    <property type="match status" value="1"/>
</dbReference>
<gene>
    <name evidence="12" type="ORF">DI533_00085</name>
</gene>
<dbReference type="Gene3D" id="3.20.20.70">
    <property type="entry name" value="Aldolase class I"/>
    <property type="match status" value="1"/>
</dbReference>
<proteinExistence type="inferred from homology"/>
<evidence type="ECO:0000256" key="1">
    <source>
        <dbReference type="ARBA" id="ARBA00001917"/>
    </source>
</evidence>
<dbReference type="InterPro" id="IPR013785">
    <property type="entry name" value="Aldolase_TIM"/>
</dbReference>
<evidence type="ECO:0000256" key="2">
    <source>
        <dbReference type="ARBA" id="ARBA00001966"/>
    </source>
</evidence>
<dbReference type="Proteomes" id="UP000248975">
    <property type="component" value="Unassembled WGS sequence"/>
</dbReference>
<comment type="caution">
    <text evidence="12">The sequence shown here is derived from an EMBL/GenBank/DDBJ whole genome shotgun (WGS) entry which is preliminary data.</text>
</comment>
<evidence type="ECO:0000259" key="10">
    <source>
        <dbReference type="Pfam" id="PF00724"/>
    </source>
</evidence>
<dbReference type="InterPro" id="IPR054428">
    <property type="entry name" value="TMADH/DMDH/HD_second_a-b"/>
</dbReference>
<dbReference type="Pfam" id="PF00724">
    <property type="entry name" value="Oxidored_FMN"/>
    <property type="match status" value="1"/>
</dbReference>
<keyword evidence="6" id="KW-0479">Metal-binding</keyword>
<dbReference type="Gene3D" id="3.50.50.60">
    <property type="entry name" value="FAD/NAD(P)-binding domain"/>
    <property type="match status" value="1"/>
</dbReference>
<evidence type="ECO:0000313" key="12">
    <source>
        <dbReference type="EMBL" id="PZQ99148.1"/>
    </source>
</evidence>
<dbReference type="InterPro" id="IPR051793">
    <property type="entry name" value="NADH:flavin_oxidoreductase"/>
</dbReference>
<sequence>MLDSQDHRFDLLFQPLRIGPVTAPNRFWQVPHCTGMGNLYPRTLATMRGIKAEGGWGVVNTEYCSIHPTSDDTPAPYASLWDDGDVANMAAMTEAVHAHGALAGVELWHGGLRSKNVLSRAGSIAPDSLPAEGAPWQSRRMDRQDLLDLRAWHRAAVERAVVAGFDVIYVYAAHTYLLSQFLDPVLNRDGGKTLIERGRIVADLIAETREVAGDRAAIAIRIEVTDEDGTGLEARAEFLGSLAPMVDVFDVTIPDYSTEMGPSRFVREAALADHVGHVKAATGKPVVAVGRFTSPETMLAEIRQGRLDFIGAARPSIADPFLPEKIRQGRFDDIRECIGCNICYAHDGLGAPIRCTQNPTMGEEWRRGWHPERVPPVVGRSEPVLVVGGGPSGLEAALTLGRRGVPVMLAEAEDKLGGRVSLESRLPGLSEWARVRDWRLHQIGKLPNVEIFPASRMTPEDVLATGAPHVVCATGSRWRLDGRGRSHPAGIGSEGDPRTVAPETVMAGGRPVGPIVIFDDDHYHLAAGLADMLASAGSDVTYVTPEGRVAEWAGYTVEQAGLHKRLLERGVKVLTGLTVAALEPGQACLDCVYTGRSQRIPCESFVPVTSREPLDELWRALSDRGGLATLLRIGDASAPGLIAHAVHDGHRVAREMFDGDTTVLRERVVLA</sequence>
<evidence type="ECO:0000313" key="13">
    <source>
        <dbReference type="Proteomes" id="UP000248975"/>
    </source>
</evidence>
<dbReference type="PANTHER" id="PTHR42917">
    <property type="entry name" value="2,4-DIENOYL-COA REDUCTASE"/>
    <property type="match status" value="1"/>
</dbReference>
<keyword evidence="7" id="KW-0560">Oxidoreductase</keyword>
<dbReference type="GO" id="GO:0046872">
    <property type="term" value="F:metal ion binding"/>
    <property type="evidence" value="ECO:0007669"/>
    <property type="project" value="UniProtKB-KW"/>
</dbReference>
<dbReference type="EMBL" id="QFQS01000001">
    <property type="protein sequence ID" value="PZQ99148.1"/>
    <property type="molecule type" value="Genomic_DNA"/>
</dbReference>
<dbReference type="AlphaFoldDB" id="A0A2W5S804"/>